<dbReference type="GeneID" id="5143366"/>
<feature type="domain" description="Phosphatidylglycerol lysyltransferase C-terminal" evidence="1">
    <location>
        <begin position="24"/>
        <end position="293"/>
    </location>
</feature>
<evidence type="ECO:0000259" key="1">
    <source>
        <dbReference type="Pfam" id="PF09924"/>
    </source>
</evidence>
<dbReference type="KEGG" id="rci:RRC217"/>
<gene>
    <name evidence="2" type="ORF">RRC217</name>
</gene>
<reference evidence="2 3" key="1">
    <citation type="journal article" date="2006" name="Science">
        <title>Genome of rice cluster I archaea -- the key methane producers in the rice rhizosphere.</title>
        <authorList>
            <person name="Erkel C."/>
            <person name="Kube M."/>
            <person name="Reinhardt R."/>
            <person name="Liesack W."/>
        </authorList>
    </citation>
    <scope>NUCLEOTIDE SEQUENCE [LARGE SCALE GENOMIC DNA]</scope>
    <source>
        <strain evidence="3">DSM 22066 / NBRC 105507 / MRE50</strain>
    </source>
</reference>
<dbReference type="PANTHER" id="PTHR41373:SF1">
    <property type="entry name" value="PHOSPHATIDYLGLYCEROL LYSYLTRANSFERASE C-TERMINAL DOMAIN-CONTAINING PROTEIN"/>
    <property type="match status" value="1"/>
</dbReference>
<dbReference type="RefSeq" id="WP_012034633.1">
    <property type="nucleotide sequence ID" value="NC_009464.1"/>
</dbReference>
<name>Q0W0Y2_METAR</name>
<keyword evidence="3" id="KW-1185">Reference proteome</keyword>
<protein>
    <recommendedName>
        <fullName evidence="1">Phosphatidylglycerol lysyltransferase C-terminal domain-containing protein</fullName>
    </recommendedName>
</protein>
<organism evidence="2 3">
    <name type="scientific">Methanocella arvoryzae (strain DSM 22066 / NBRC 105507 / MRE50)</name>
    <dbReference type="NCBI Taxonomy" id="351160"/>
    <lineage>
        <taxon>Archaea</taxon>
        <taxon>Methanobacteriati</taxon>
        <taxon>Methanobacteriota</taxon>
        <taxon>Stenosarchaea group</taxon>
        <taxon>Methanomicrobia</taxon>
        <taxon>Methanocellales</taxon>
        <taxon>Methanocellaceae</taxon>
        <taxon>Methanocella</taxon>
    </lineage>
</organism>
<evidence type="ECO:0000313" key="2">
    <source>
        <dbReference type="EMBL" id="CAJ37961.1"/>
    </source>
</evidence>
<sequence length="316" mass="36015">MLSLDDFKPVTLDDADFFRQYYSRYPQVHSDNTFTNMTCWNHYANYSYAKVDDNVILASTIDGVTKFRPPIGPYNPDLTRDLVSLAAETGEEEPIILIDPASASLISYVYPDMEMSLDRDQSEYVYRATDLAELQGRDYLYIRRDLNKFRRNHSHRVEPITAANAAHVKDFLDQWFAARNPEDSGMISHEKKAIMYGLDHMAELGLSGLAIKVDGRIGAISMYERLNGDTALVHFEKGLQDYPGIYKAINAETAALLGKEFTYINRESDMGVPGLREAKMRYHPHHMVEVYSVVRPKDHCMLQYTEKCKCCSGCCG</sequence>
<dbReference type="InterPro" id="IPR016732">
    <property type="entry name" value="UCP018688"/>
</dbReference>
<evidence type="ECO:0000313" key="3">
    <source>
        <dbReference type="Proteomes" id="UP000000663"/>
    </source>
</evidence>
<dbReference type="AlphaFoldDB" id="Q0W0Y2"/>
<dbReference type="Proteomes" id="UP000000663">
    <property type="component" value="Chromosome"/>
</dbReference>
<dbReference type="PANTHER" id="PTHR41373">
    <property type="entry name" value="DUF2156 DOMAIN-CONTAINING PROTEIN"/>
    <property type="match status" value="1"/>
</dbReference>
<dbReference type="PATRIC" id="fig|351160.9.peg.320"/>
<dbReference type="InterPro" id="IPR016181">
    <property type="entry name" value="Acyl_CoA_acyltransferase"/>
</dbReference>
<proteinExistence type="predicted"/>
<dbReference type="Pfam" id="PF09924">
    <property type="entry name" value="LPG_synthase_C"/>
    <property type="match status" value="1"/>
</dbReference>
<dbReference type="InterPro" id="IPR024320">
    <property type="entry name" value="LPG_synthase_C"/>
</dbReference>
<dbReference type="STRING" id="351160.RRC217"/>
<accession>Q0W0Y2</accession>
<dbReference type="SUPFAM" id="SSF55729">
    <property type="entry name" value="Acyl-CoA N-acyltransferases (Nat)"/>
    <property type="match status" value="2"/>
</dbReference>
<dbReference type="EMBL" id="AM114193">
    <property type="protein sequence ID" value="CAJ37961.1"/>
    <property type="molecule type" value="Genomic_DNA"/>
</dbReference>
<dbReference type="Gene3D" id="3.40.630.30">
    <property type="match status" value="1"/>
</dbReference>
<dbReference type="OrthoDB" id="130671at2157"/>
<dbReference type="eggNOG" id="arCOG05191">
    <property type="taxonomic scope" value="Archaea"/>
</dbReference>
<dbReference type="PIRSF" id="PIRSF018688">
    <property type="entry name" value="UCP018688"/>
    <property type="match status" value="1"/>
</dbReference>